<dbReference type="InterPro" id="IPR036390">
    <property type="entry name" value="WH_DNA-bd_sf"/>
</dbReference>
<accession>A0A2W5VF88</accession>
<dbReference type="PANTHER" id="PTHR37318:SF1">
    <property type="entry name" value="BSL7504 PROTEIN"/>
    <property type="match status" value="1"/>
</dbReference>
<dbReference type="GO" id="GO:0003700">
    <property type="term" value="F:DNA-binding transcription factor activity"/>
    <property type="evidence" value="ECO:0007669"/>
    <property type="project" value="InterPro"/>
</dbReference>
<evidence type="ECO:0000313" key="3">
    <source>
        <dbReference type="Proteomes" id="UP000249393"/>
    </source>
</evidence>
<dbReference type="Gene3D" id="1.10.10.10">
    <property type="entry name" value="Winged helix-like DNA-binding domain superfamily/Winged helix DNA-binding domain"/>
    <property type="match status" value="1"/>
</dbReference>
<dbReference type="SMART" id="SM00418">
    <property type="entry name" value="HTH_ARSR"/>
    <property type="match status" value="1"/>
</dbReference>
<dbReference type="SUPFAM" id="SSF46785">
    <property type="entry name" value="Winged helix' DNA-binding domain"/>
    <property type="match status" value="1"/>
</dbReference>
<dbReference type="EMBL" id="QFQZ01000006">
    <property type="protein sequence ID" value="PZR36533.1"/>
    <property type="molecule type" value="Genomic_DNA"/>
</dbReference>
<dbReference type="CDD" id="cd00090">
    <property type="entry name" value="HTH_ARSR"/>
    <property type="match status" value="1"/>
</dbReference>
<dbReference type="RefSeq" id="WP_304274131.1">
    <property type="nucleotide sequence ID" value="NZ_QFQZ01000006.1"/>
</dbReference>
<feature type="domain" description="HTH arsR-type" evidence="1">
    <location>
        <begin position="9"/>
        <end position="91"/>
    </location>
</feature>
<proteinExistence type="predicted"/>
<dbReference type="InterPro" id="IPR011991">
    <property type="entry name" value="ArsR-like_HTH"/>
</dbReference>
<protein>
    <submittedName>
        <fullName evidence="2">Transcriptional regulator</fullName>
    </submittedName>
</protein>
<dbReference type="InterPro" id="IPR036388">
    <property type="entry name" value="WH-like_DNA-bd_sf"/>
</dbReference>
<evidence type="ECO:0000313" key="2">
    <source>
        <dbReference type="EMBL" id="PZR36533.1"/>
    </source>
</evidence>
<dbReference type="Proteomes" id="UP000249393">
    <property type="component" value="Unassembled WGS sequence"/>
</dbReference>
<dbReference type="InterPro" id="IPR001845">
    <property type="entry name" value="HTH_ArsR_DNA-bd_dom"/>
</dbReference>
<gene>
    <name evidence="2" type="ORF">DI526_03610</name>
</gene>
<dbReference type="AlphaFoldDB" id="A0A2W5VF88"/>
<evidence type="ECO:0000259" key="1">
    <source>
        <dbReference type="SMART" id="SM00418"/>
    </source>
</evidence>
<comment type="caution">
    <text evidence="2">The sequence shown here is derived from an EMBL/GenBank/DDBJ whole genome shotgun (WGS) entry which is preliminary data.</text>
</comment>
<dbReference type="PANTHER" id="PTHR37318">
    <property type="entry name" value="BSL7504 PROTEIN"/>
    <property type="match status" value="1"/>
</dbReference>
<sequence length="103" mass="11201">MAAPFDINGLDDVIHGRVRLGIVAYLASAEVADFTELKDLLEVTQGNLSVHLRKLEDAGYVAIDKSFVGRKPLTRVRLTEAGRGAFANYLKAMGQLVEQVGKT</sequence>
<dbReference type="Pfam" id="PF13601">
    <property type="entry name" value="HTH_34"/>
    <property type="match status" value="1"/>
</dbReference>
<dbReference type="InterPro" id="IPR027395">
    <property type="entry name" value="WH_DNA-bd_dom"/>
</dbReference>
<organism evidence="2 3">
    <name type="scientific">Caulobacter segnis</name>
    <dbReference type="NCBI Taxonomy" id="88688"/>
    <lineage>
        <taxon>Bacteria</taxon>
        <taxon>Pseudomonadati</taxon>
        <taxon>Pseudomonadota</taxon>
        <taxon>Alphaproteobacteria</taxon>
        <taxon>Caulobacterales</taxon>
        <taxon>Caulobacteraceae</taxon>
        <taxon>Caulobacter</taxon>
    </lineage>
</organism>
<name>A0A2W5VF88_9CAUL</name>
<reference evidence="2 3" key="1">
    <citation type="submission" date="2017-08" db="EMBL/GenBank/DDBJ databases">
        <title>Infants hospitalized years apart are colonized by the same room-sourced microbial strains.</title>
        <authorList>
            <person name="Brooks B."/>
            <person name="Olm M.R."/>
            <person name="Firek B.A."/>
            <person name="Baker R."/>
            <person name="Thomas B.C."/>
            <person name="Morowitz M.J."/>
            <person name="Banfield J.F."/>
        </authorList>
    </citation>
    <scope>NUCLEOTIDE SEQUENCE [LARGE SCALE GENOMIC DNA]</scope>
    <source>
        <strain evidence="2">S2_003_000_R2_4</strain>
    </source>
</reference>